<dbReference type="Proteomes" id="UP000289340">
    <property type="component" value="Chromosome 2"/>
</dbReference>
<evidence type="ECO:0000313" key="3">
    <source>
        <dbReference type="Proteomes" id="UP000289340"/>
    </source>
</evidence>
<feature type="compositionally biased region" description="Polar residues" evidence="1">
    <location>
        <begin position="79"/>
        <end position="89"/>
    </location>
</feature>
<keyword evidence="3" id="KW-1185">Reference proteome</keyword>
<comment type="caution">
    <text evidence="2">The sequence shown here is derived from an EMBL/GenBank/DDBJ whole genome shotgun (WGS) entry which is preliminary data.</text>
</comment>
<gene>
    <name evidence="2" type="ORF">D0Y65_005243</name>
</gene>
<name>A0A445LV06_GLYSO</name>
<proteinExistence type="predicted"/>
<dbReference type="EMBL" id="QZWG01000002">
    <property type="protein sequence ID" value="RZC26987.1"/>
    <property type="molecule type" value="Genomic_DNA"/>
</dbReference>
<reference evidence="2 3" key="1">
    <citation type="submission" date="2018-09" db="EMBL/GenBank/DDBJ databases">
        <title>A high-quality reference genome of wild soybean provides a powerful tool to mine soybean genomes.</title>
        <authorList>
            <person name="Xie M."/>
            <person name="Chung C.Y.L."/>
            <person name="Li M.-W."/>
            <person name="Wong F.-L."/>
            <person name="Chan T.-F."/>
            <person name="Lam H.-M."/>
        </authorList>
    </citation>
    <scope>NUCLEOTIDE SEQUENCE [LARGE SCALE GENOMIC DNA]</scope>
    <source>
        <strain evidence="3">cv. W05</strain>
        <tissue evidence="2">Hypocotyl of etiolated seedlings</tissue>
    </source>
</reference>
<organism evidence="2 3">
    <name type="scientific">Glycine soja</name>
    <name type="common">Wild soybean</name>
    <dbReference type="NCBI Taxonomy" id="3848"/>
    <lineage>
        <taxon>Eukaryota</taxon>
        <taxon>Viridiplantae</taxon>
        <taxon>Streptophyta</taxon>
        <taxon>Embryophyta</taxon>
        <taxon>Tracheophyta</taxon>
        <taxon>Spermatophyta</taxon>
        <taxon>Magnoliopsida</taxon>
        <taxon>eudicotyledons</taxon>
        <taxon>Gunneridae</taxon>
        <taxon>Pentapetalae</taxon>
        <taxon>rosids</taxon>
        <taxon>fabids</taxon>
        <taxon>Fabales</taxon>
        <taxon>Fabaceae</taxon>
        <taxon>Papilionoideae</taxon>
        <taxon>50 kb inversion clade</taxon>
        <taxon>NPAAA clade</taxon>
        <taxon>indigoferoid/millettioid clade</taxon>
        <taxon>Phaseoleae</taxon>
        <taxon>Glycine</taxon>
        <taxon>Glycine subgen. Soja</taxon>
    </lineage>
</organism>
<sequence length="89" mass="10172">MEMEWCSHCCRLCPSRLETIYGDISISSCSVCTLCGKVLLDLNASLLVMFSNKKTNESSRRKKRERNIKNDAQKKESDTSQTSDNFEEV</sequence>
<evidence type="ECO:0000256" key="1">
    <source>
        <dbReference type="SAM" id="MobiDB-lite"/>
    </source>
</evidence>
<feature type="compositionally biased region" description="Basic and acidic residues" evidence="1">
    <location>
        <begin position="67"/>
        <end position="78"/>
    </location>
</feature>
<accession>A0A445LV06</accession>
<feature type="region of interest" description="Disordered" evidence="1">
    <location>
        <begin position="54"/>
        <end position="89"/>
    </location>
</feature>
<evidence type="ECO:0000313" key="2">
    <source>
        <dbReference type="EMBL" id="RZC26987.1"/>
    </source>
</evidence>
<protein>
    <submittedName>
        <fullName evidence="2">Uncharacterized protein</fullName>
    </submittedName>
</protein>
<dbReference type="AlphaFoldDB" id="A0A445LV06"/>